<evidence type="ECO:0000256" key="2">
    <source>
        <dbReference type="SAM" id="Phobius"/>
    </source>
</evidence>
<dbReference type="Pfam" id="PF11241">
    <property type="entry name" value="DUF3043"/>
    <property type="match status" value="1"/>
</dbReference>
<evidence type="ECO:0000313" key="3">
    <source>
        <dbReference type="EMBL" id="TCK21865.1"/>
    </source>
</evidence>
<gene>
    <name evidence="3" type="ORF">EV378_5857</name>
</gene>
<feature type="transmembrane region" description="Helical" evidence="2">
    <location>
        <begin position="130"/>
        <end position="149"/>
    </location>
</feature>
<dbReference type="InterPro" id="IPR021403">
    <property type="entry name" value="DUF3043"/>
</dbReference>
<comment type="caution">
    <text evidence="3">The sequence shown here is derived from an EMBL/GenBank/DDBJ whole genome shotgun (WGS) entry which is preliminary data.</text>
</comment>
<name>A0A4R1HMS1_PSEEN</name>
<feature type="region of interest" description="Disordered" evidence="1">
    <location>
        <begin position="12"/>
        <end position="108"/>
    </location>
</feature>
<keyword evidence="2" id="KW-0812">Transmembrane</keyword>
<proteinExistence type="predicted"/>
<protein>
    <submittedName>
        <fullName evidence="3">DUF3043 family protein</fullName>
    </submittedName>
</protein>
<organism evidence="3 4">
    <name type="scientific">Pseudonocardia endophytica</name>
    <dbReference type="NCBI Taxonomy" id="401976"/>
    <lineage>
        <taxon>Bacteria</taxon>
        <taxon>Bacillati</taxon>
        <taxon>Actinomycetota</taxon>
        <taxon>Actinomycetes</taxon>
        <taxon>Pseudonocardiales</taxon>
        <taxon>Pseudonocardiaceae</taxon>
        <taxon>Pseudonocardia</taxon>
    </lineage>
</organism>
<keyword evidence="2" id="KW-0472">Membrane</keyword>
<sequence>MRVRILTGVRFLRRSENAESASDTTTVDEETDDGRTPRGHTTPGKGRATPKRRDAEAGGRRRGPAPPPPRTQREASKLARQNRPSKEARREASADRRRRMDAGDDRVLLPRDRGPVRAYVRDIVDSRPHVIGLFLPLAALVVVAALIQVPAIQSYITLFTFLMLAVMIVEGTLLGYQTTRRARAKFPGENVNPLATGWYSFSRATQPRRMRVPKPKVERGATVA</sequence>
<keyword evidence="4" id="KW-1185">Reference proteome</keyword>
<accession>A0A4R1HMS1</accession>
<keyword evidence="2" id="KW-1133">Transmembrane helix</keyword>
<feature type="transmembrane region" description="Helical" evidence="2">
    <location>
        <begin position="155"/>
        <end position="176"/>
    </location>
</feature>
<reference evidence="3 4" key="1">
    <citation type="submission" date="2019-03" db="EMBL/GenBank/DDBJ databases">
        <title>Sequencing the genomes of 1000 actinobacteria strains.</title>
        <authorList>
            <person name="Klenk H.-P."/>
        </authorList>
    </citation>
    <scope>NUCLEOTIDE SEQUENCE [LARGE SCALE GENOMIC DNA]</scope>
    <source>
        <strain evidence="3 4">DSM 44969</strain>
    </source>
</reference>
<evidence type="ECO:0000256" key="1">
    <source>
        <dbReference type="SAM" id="MobiDB-lite"/>
    </source>
</evidence>
<dbReference type="EMBL" id="SMFZ01000002">
    <property type="protein sequence ID" value="TCK21865.1"/>
    <property type="molecule type" value="Genomic_DNA"/>
</dbReference>
<dbReference type="Proteomes" id="UP000295560">
    <property type="component" value="Unassembled WGS sequence"/>
</dbReference>
<evidence type="ECO:0000313" key="4">
    <source>
        <dbReference type="Proteomes" id="UP000295560"/>
    </source>
</evidence>
<feature type="compositionally biased region" description="Basic and acidic residues" evidence="1">
    <location>
        <begin position="84"/>
        <end position="108"/>
    </location>
</feature>
<dbReference type="AlphaFoldDB" id="A0A4R1HMS1"/>